<dbReference type="Pfam" id="PF10184">
    <property type="entry name" value="DUF2358"/>
    <property type="match status" value="1"/>
</dbReference>
<sequence>MRPGQTHHFTAISPLCKRRRLTSLTVRAEKREDPDPGLGLKAIWYGAEGFGNLIGLTKPKEAEKTQSDQQDICNRADAVAAIKRDYDSNYFVSGRGEMSAYESDCLFADPFAGFKGVERFKKNVSNLGSLMEDIKLDMLDWRETDEALETKWRFSAVLTLPWRPRLAASGGTTHVFSQETGRVIKHIEAWDVEPSAVVRSLLKPSSRAPTNSWVKFFKAVDGGDAAGAWTAASPALLRYYALPVVGVSLITKAATGEGLPGVFLGTVEGFAYLTALAAGITEMVKLLKQQQSS</sequence>
<dbReference type="PANTHER" id="PTHR34123:SF1">
    <property type="entry name" value="OS04G0578200 PROTEIN"/>
    <property type="match status" value="1"/>
</dbReference>
<proteinExistence type="predicted"/>
<dbReference type="PANTHER" id="PTHR34123">
    <property type="entry name" value="OS04G0578200 PROTEIN"/>
    <property type="match status" value="1"/>
</dbReference>
<reference evidence="1 2" key="1">
    <citation type="journal article" date="2024" name="Nat. Commun.">
        <title>Phylogenomics reveals the evolutionary origins of lichenization in chlorophyte algae.</title>
        <authorList>
            <person name="Puginier C."/>
            <person name="Libourel C."/>
            <person name="Otte J."/>
            <person name="Skaloud P."/>
            <person name="Haon M."/>
            <person name="Grisel S."/>
            <person name="Petersen M."/>
            <person name="Berrin J.G."/>
            <person name="Delaux P.M."/>
            <person name="Dal Grande F."/>
            <person name="Keller J."/>
        </authorList>
    </citation>
    <scope>NUCLEOTIDE SEQUENCE [LARGE SCALE GENOMIC DNA]</scope>
    <source>
        <strain evidence="1 2">SAG 216-7</strain>
    </source>
</reference>
<evidence type="ECO:0000313" key="2">
    <source>
        <dbReference type="Proteomes" id="UP001491310"/>
    </source>
</evidence>
<dbReference type="EMBL" id="JALJOT010000005">
    <property type="protein sequence ID" value="KAK9915073.1"/>
    <property type="molecule type" value="Genomic_DNA"/>
</dbReference>
<gene>
    <name evidence="1" type="ORF">WJX75_004413</name>
</gene>
<protein>
    <recommendedName>
        <fullName evidence="3">SnoaL-like domain-containing protein</fullName>
    </recommendedName>
</protein>
<comment type="caution">
    <text evidence="1">The sequence shown here is derived from an EMBL/GenBank/DDBJ whole genome shotgun (WGS) entry which is preliminary data.</text>
</comment>
<dbReference type="Proteomes" id="UP001491310">
    <property type="component" value="Unassembled WGS sequence"/>
</dbReference>
<organism evidence="1 2">
    <name type="scientific">Coccomyxa subellipsoidea</name>
    <dbReference type="NCBI Taxonomy" id="248742"/>
    <lineage>
        <taxon>Eukaryota</taxon>
        <taxon>Viridiplantae</taxon>
        <taxon>Chlorophyta</taxon>
        <taxon>core chlorophytes</taxon>
        <taxon>Trebouxiophyceae</taxon>
        <taxon>Trebouxiophyceae incertae sedis</taxon>
        <taxon>Coccomyxaceae</taxon>
        <taxon>Coccomyxa</taxon>
    </lineage>
</organism>
<name>A0ABR2YT94_9CHLO</name>
<evidence type="ECO:0008006" key="3">
    <source>
        <dbReference type="Google" id="ProtNLM"/>
    </source>
</evidence>
<dbReference type="InterPro" id="IPR018790">
    <property type="entry name" value="DUF2358"/>
</dbReference>
<dbReference type="SUPFAM" id="SSF54427">
    <property type="entry name" value="NTF2-like"/>
    <property type="match status" value="1"/>
</dbReference>
<evidence type="ECO:0000313" key="1">
    <source>
        <dbReference type="EMBL" id="KAK9915073.1"/>
    </source>
</evidence>
<accession>A0ABR2YT94</accession>
<keyword evidence="2" id="KW-1185">Reference proteome</keyword>
<dbReference type="InterPro" id="IPR032710">
    <property type="entry name" value="NTF2-like_dom_sf"/>
</dbReference>